<evidence type="ECO:0000256" key="1">
    <source>
        <dbReference type="SAM" id="MobiDB-lite"/>
    </source>
</evidence>
<reference evidence="2" key="2">
    <citation type="submission" date="2020-09" db="EMBL/GenBank/DDBJ databases">
        <authorList>
            <person name="Sun Q."/>
            <person name="Ohkuma M."/>
        </authorList>
    </citation>
    <scope>NUCLEOTIDE SEQUENCE</scope>
    <source>
        <strain evidence="2">JCM 30078</strain>
    </source>
</reference>
<comment type="caution">
    <text evidence="2">The sequence shown here is derived from an EMBL/GenBank/DDBJ whole genome shotgun (WGS) entry which is preliminary data.</text>
</comment>
<dbReference type="PROSITE" id="PS51257">
    <property type="entry name" value="PROKAR_LIPOPROTEIN"/>
    <property type="match status" value="1"/>
</dbReference>
<evidence type="ECO:0000313" key="2">
    <source>
        <dbReference type="EMBL" id="GGJ90471.1"/>
    </source>
</evidence>
<dbReference type="AlphaFoldDB" id="A0A917PTL4"/>
<evidence type="ECO:0000313" key="3">
    <source>
        <dbReference type="Proteomes" id="UP000635983"/>
    </source>
</evidence>
<accession>A0A917PTL4</accession>
<keyword evidence="3" id="KW-1185">Reference proteome</keyword>
<dbReference type="EMBL" id="BMPO01000003">
    <property type="protein sequence ID" value="GGJ90471.1"/>
    <property type="molecule type" value="Genomic_DNA"/>
</dbReference>
<gene>
    <name evidence="2" type="ORF">GCM10009304_15240</name>
</gene>
<name>A0A917PTL4_9PSED</name>
<dbReference type="RefSeq" id="WP_188982560.1">
    <property type="nucleotide sequence ID" value="NZ_BMPO01000003.1"/>
</dbReference>
<sequence length="177" mass="19159">MNPKLCILSVLVLLGACKPEEPPRRAPPDEPAKAERALPKVEPTPELGKPLVGEPVSEPEPEQETAPAPEKEPEPVAVSPAGSKEPKPTTKKPVVKKTKTEPSIDETLPEVTLDLTLPEELAPSLEPAAQRDNPPPASVLPPMFNPPDSAFSLNGRIISQEREQDIDGAELRLEFKR</sequence>
<feature type="region of interest" description="Disordered" evidence="1">
    <location>
        <begin position="16"/>
        <end position="148"/>
    </location>
</feature>
<protein>
    <recommendedName>
        <fullName evidence="4">Translation initiation factor 2</fullName>
    </recommendedName>
</protein>
<dbReference type="Proteomes" id="UP000635983">
    <property type="component" value="Unassembled WGS sequence"/>
</dbReference>
<organism evidence="2 3">
    <name type="scientific">Pseudomonas matsuisoli</name>
    <dbReference type="NCBI Taxonomy" id="1515666"/>
    <lineage>
        <taxon>Bacteria</taxon>
        <taxon>Pseudomonadati</taxon>
        <taxon>Pseudomonadota</taxon>
        <taxon>Gammaproteobacteria</taxon>
        <taxon>Pseudomonadales</taxon>
        <taxon>Pseudomonadaceae</taxon>
        <taxon>Pseudomonas</taxon>
    </lineage>
</organism>
<proteinExistence type="predicted"/>
<feature type="compositionally biased region" description="Pro residues" evidence="1">
    <location>
        <begin position="133"/>
        <end position="145"/>
    </location>
</feature>
<reference evidence="2" key="1">
    <citation type="journal article" date="2014" name="Int. J. Syst. Evol. Microbiol.">
        <title>Complete genome sequence of Corynebacterium casei LMG S-19264T (=DSM 44701T), isolated from a smear-ripened cheese.</title>
        <authorList>
            <consortium name="US DOE Joint Genome Institute (JGI-PGF)"/>
            <person name="Walter F."/>
            <person name="Albersmeier A."/>
            <person name="Kalinowski J."/>
            <person name="Ruckert C."/>
        </authorList>
    </citation>
    <scope>NUCLEOTIDE SEQUENCE</scope>
    <source>
        <strain evidence="2">JCM 30078</strain>
    </source>
</reference>
<feature type="compositionally biased region" description="Basic and acidic residues" evidence="1">
    <location>
        <begin position="18"/>
        <end position="39"/>
    </location>
</feature>
<evidence type="ECO:0008006" key="4">
    <source>
        <dbReference type="Google" id="ProtNLM"/>
    </source>
</evidence>